<comment type="caution">
    <text evidence="16">Lacks conserved residue(s) required for the propagation of feature annotation.</text>
</comment>
<dbReference type="RefSeq" id="XP_034290712.1">
    <property type="nucleotide sequence ID" value="XM_034434821.2"/>
</dbReference>
<dbReference type="Pfam" id="PF19035">
    <property type="entry name" value="TSP1_CCN"/>
    <property type="match status" value="1"/>
</dbReference>
<keyword evidence="9" id="KW-0965">Cell junction</keyword>
<dbReference type="Gene3D" id="2.10.70.10">
    <property type="entry name" value="Complement Module, domain 1"/>
    <property type="match status" value="1"/>
</dbReference>
<dbReference type="Pfam" id="PF00007">
    <property type="entry name" value="Cys_knot"/>
    <property type="match status" value="1"/>
</dbReference>
<dbReference type="InterPro" id="IPR017891">
    <property type="entry name" value="Insulin_GF-bd_Cys-rich_CS"/>
</dbReference>
<dbReference type="KEGG" id="pgut:117675815"/>
<dbReference type="InParanoid" id="A0A6P9D4Y3"/>
<dbReference type="Gene3D" id="2.20.100.10">
    <property type="entry name" value="Thrombospondin type-1 (TSP1) repeat"/>
    <property type="match status" value="1"/>
</dbReference>
<comment type="similarity">
    <text evidence="4">Belongs to the CCN family.</text>
</comment>
<keyword evidence="7" id="KW-0732">Signal</keyword>
<dbReference type="PROSITE" id="PS51323">
    <property type="entry name" value="IGFBP_N_2"/>
    <property type="match status" value="1"/>
</dbReference>
<evidence type="ECO:0000256" key="16">
    <source>
        <dbReference type="PROSITE-ProRule" id="PRU00039"/>
    </source>
</evidence>
<protein>
    <recommendedName>
        <fullName evidence="13">CCN family member 3</fullName>
    </recommendedName>
    <alternativeName>
        <fullName evidence="14">Cellular communication network factor 3</fullName>
    </alternativeName>
    <alternativeName>
        <fullName evidence="15">Protein NOV homolog</fullName>
    </alternativeName>
</protein>
<dbReference type="Pfam" id="PF00093">
    <property type="entry name" value="VWC"/>
    <property type="match status" value="1"/>
</dbReference>
<dbReference type="GO" id="GO:0005178">
    <property type="term" value="F:integrin binding"/>
    <property type="evidence" value="ECO:0007669"/>
    <property type="project" value="TreeGrafter"/>
</dbReference>
<evidence type="ECO:0000256" key="9">
    <source>
        <dbReference type="ARBA" id="ARBA00022949"/>
    </source>
</evidence>
<dbReference type="Pfam" id="PF00219">
    <property type="entry name" value="IGFBP"/>
    <property type="match status" value="1"/>
</dbReference>
<dbReference type="AlphaFoldDB" id="A0A6P9D4Y3"/>
<name>A0A6P9D4Y3_PANGU</name>
<dbReference type="InterPro" id="IPR009030">
    <property type="entry name" value="Growth_fac_rcpt_cys_sf"/>
</dbReference>
<evidence type="ECO:0000256" key="1">
    <source>
        <dbReference type="ARBA" id="ARBA00004496"/>
    </source>
</evidence>
<comment type="subcellular location">
    <subcellularLocation>
        <location evidence="2">Cell junction</location>
        <location evidence="2">Gap junction</location>
    </subcellularLocation>
    <subcellularLocation>
        <location evidence="1">Cytoplasm</location>
    </subcellularLocation>
    <subcellularLocation>
        <location evidence="3">Secreted</location>
    </subcellularLocation>
</comment>
<dbReference type="GO" id="GO:0005737">
    <property type="term" value="C:cytoplasm"/>
    <property type="evidence" value="ECO:0007669"/>
    <property type="project" value="UniProtKB-SubCell"/>
</dbReference>
<feature type="domain" description="IGFBP N-terminal" evidence="20">
    <location>
        <begin position="130"/>
        <end position="203"/>
    </location>
</feature>
<keyword evidence="21" id="KW-1185">Reference proteome</keyword>
<dbReference type="OMA" id="RKIMWIN"/>
<dbReference type="InterPro" id="IPR001007">
    <property type="entry name" value="VWF_dom"/>
</dbReference>
<evidence type="ECO:0000256" key="6">
    <source>
        <dbReference type="ARBA" id="ARBA00022525"/>
    </source>
</evidence>
<evidence type="ECO:0000256" key="4">
    <source>
        <dbReference type="ARBA" id="ARBA00008125"/>
    </source>
</evidence>
<evidence type="ECO:0000256" key="2">
    <source>
        <dbReference type="ARBA" id="ARBA00004610"/>
    </source>
</evidence>
<organism evidence="21 22">
    <name type="scientific">Pantherophis guttatus</name>
    <name type="common">Corn snake</name>
    <name type="synonym">Elaphe guttata</name>
    <dbReference type="NCBI Taxonomy" id="94885"/>
    <lineage>
        <taxon>Eukaryota</taxon>
        <taxon>Metazoa</taxon>
        <taxon>Chordata</taxon>
        <taxon>Craniata</taxon>
        <taxon>Vertebrata</taxon>
        <taxon>Euteleostomi</taxon>
        <taxon>Lepidosauria</taxon>
        <taxon>Squamata</taxon>
        <taxon>Bifurcata</taxon>
        <taxon>Unidentata</taxon>
        <taxon>Episquamata</taxon>
        <taxon>Toxicofera</taxon>
        <taxon>Serpentes</taxon>
        <taxon>Colubroidea</taxon>
        <taxon>Colubridae</taxon>
        <taxon>Colubrinae</taxon>
        <taxon>Pantherophis</taxon>
    </lineage>
</organism>
<dbReference type="InterPro" id="IPR006208">
    <property type="entry name" value="Glyco_hormone_CN"/>
</dbReference>
<dbReference type="InterPro" id="IPR000867">
    <property type="entry name" value="IGFBP-like"/>
</dbReference>
<dbReference type="PROSITE" id="PS01185">
    <property type="entry name" value="CTCK_1"/>
    <property type="match status" value="1"/>
</dbReference>
<dbReference type="SMART" id="SM00209">
    <property type="entry name" value="TSP1"/>
    <property type="match status" value="1"/>
</dbReference>
<dbReference type="SMART" id="SM00121">
    <property type="entry name" value="IB"/>
    <property type="match status" value="1"/>
</dbReference>
<dbReference type="PROSITE" id="PS00222">
    <property type="entry name" value="IGFBP_N_1"/>
    <property type="match status" value="1"/>
</dbReference>
<dbReference type="GO" id="GO:0045597">
    <property type="term" value="P:positive regulation of cell differentiation"/>
    <property type="evidence" value="ECO:0007669"/>
    <property type="project" value="TreeGrafter"/>
</dbReference>
<feature type="compositionally biased region" description="Basic and acidic residues" evidence="17">
    <location>
        <begin position="1"/>
        <end position="17"/>
    </location>
</feature>
<dbReference type="GO" id="GO:0008201">
    <property type="term" value="F:heparin binding"/>
    <property type="evidence" value="ECO:0007669"/>
    <property type="project" value="TreeGrafter"/>
</dbReference>
<evidence type="ECO:0000256" key="8">
    <source>
        <dbReference type="ARBA" id="ARBA00022868"/>
    </source>
</evidence>
<evidence type="ECO:0000256" key="12">
    <source>
        <dbReference type="ARBA" id="ARBA00023180"/>
    </source>
</evidence>
<evidence type="ECO:0000256" key="7">
    <source>
        <dbReference type="ARBA" id="ARBA00022729"/>
    </source>
</evidence>
<dbReference type="InterPro" id="IPR043973">
    <property type="entry name" value="TSP1_CCN"/>
</dbReference>
<evidence type="ECO:0000256" key="14">
    <source>
        <dbReference type="ARBA" id="ARBA00042352"/>
    </source>
</evidence>
<dbReference type="GO" id="GO:0008083">
    <property type="term" value="F:growth factor activity"/>
    <property type="evidence" value="ECO:0007669"/>
    <property type="project" value="UniProtKB-KW"/>
</dbReference>
<dbReference type="Proteomes" id="UP001652622">
    <property type="component" value="Unplaced"/>
</dbReference>
<evidence type="ECO:0000256" key="11">
    <source>
        <dbReference type="ARBA" id="ARBA00023157"/>
    </source>
</evidence>
<keyword evidence="6" id="KW-0964">Secreted</keyword>
<evidence type="ECO:0000259" key="20">
    <source>
        <dbReference type="PROSITE" id="PS51323"/>
    </source>
</evidence>
<accession>A0A6P9D4Y3</accession>
<dbReference type="GO" id="GO:0007155">
    <property type="term" value="P:cell adhesion"/>
    <property type="evidence" value="ECO:0007669"/>
    <property type="project" value="TreeGrafter"/>
</dbReference>
<dbReference type="GO" id="GO:0005921">
    <property type="term" value="C:gap junction"/>
    <property type="evidence" value="ECO:0007669"/>
    <property type="project" value="UniProtKB-SubCell"/>
</dbReference>
<evidence type="ECO:0000256" key="10">
    <source>
        <dbReference type="ARBA" id="ARBA00023030"/>
    </source>
</evidence>
<evidence type="ECO:0000256" key="3">
    <source>
        <dbReference type="ARBA" id="ARBA00004613"/>
    </source>
</evidence>
<dbReference type="GeneID" id="117675815"/>
<gene>
    <name evidence="22" type="primary">CCN4</name>
</gene>
<keyword evidence="8" id="KW-0303">Gap junction</keyword>
<dbReference type="GO" id="GO:0005615">
    <property type="term" value="C:extracellular space"/>
    <property type="evidence" value="ECO:0007669"/>
    <property type="project" value="TreeGrafter"/>
</dbReference>
<evidence type="ECO:0000259" key="19">
    <source>
        <dbReference type="PROSITE" id="PS50184"/>
    </source>
</evidence>
<sequence length="451" mass="50691">MSHPNERERERGREGKKGGRKSYSRRKYAAVQPDVRSVFNKASPESRRIDSHLLSTQRLVADSAKGVGCCLRQRAGFNPCLSPWLPVMRWLLPWLLVTSSILQVFPQNAITTVTTTSPPVISSVTEVYTRTQYCKWPCECPTTTPLCPSGVSLLTDGCECCKMCAKQTGEKCTELDICDTHRGLYCDYSRDAPRYEIGVCAQMGGVGCLLNGIRYRNGESFQPNCKYNCTCINGAVGCIPLCTDSKPPLVWCPNPKQIKVKGECCEEWACDYSKKTRKTSPRHISSAVYGGEIETWQKNCILQTSSWSPCSKSCGMGISTRISNDNAQCRFMKESRLCDLRPCEVDLTKHIKPGKKCLTVYRGEEPMNYTLSGCATKLRYRPKYCGLCLDDRCCSPYKSKTIEVNFQCPDGTDFSRKIMWINACFCNLSCHNPNDIFADLAHYHDYSEIAN</sequence>
<dbReference type="GO" id="GO:0031012">
    <property type="term" value="C:extracellular matrix"/>
    <property type="evidence" value="ECO:0007669"/>
    <property type="project" value="TreeGrafter"/>
</dbReference>
<keyword evidence="12" id="KW-0325">Glycoprotein</keyword>
<feature type="compositionally biased region" description="Basic residues" evidence="17">
    <location>
        <begin position="18"/>
        <end position="28"/>
    </location>
</feature>
<dbReference type="SUPFAM" id="SSF82895">
    <property type="entry name" value="TSP-1 type 1 repeat"/>
    <property type="match status" value="1"/>
</dbReference>
<evidence type="ECO:0000256" key="5">
    <source>
        <dbReference type="ARBA" id="ARBA00022490"/>
    </source>
</evidence>
<dbReference type="InterPro" id="IPR036383">
    <property type="entry name" value="TSP1_rpt_sf"/>
</dbReference>
<evidence type="ECO:0000313" key="21">
    <source>
        <dbReference type="Proteomes" id="UP001652622"/>
    </source>
</evidence>
<dbReference type="PROSITE" id="PS01208">
    <property type="entry name" value="VWFC_1"/>
    <property type="match status" value="1"/>
</dbReference>
<evidence type="ECO:0000256" key="13">
    <source>
        <dbReference type="ARBA" id="ARBA00039944"/>
    </source>
</evidence>
<dbReference type="SUPFAM" id="SSF57603">
    <property type="entry name" value="FnI-like domain"/>
    <property type="match status" value="1"/>
</dbReference>
<dbReference type="FunFam" id="2.20.100.10:FF:000046">
    <property type="entry name" value="Cellular communication network factor 4"/>
    <property type="match status" value="1"/>
</dbReference>
<evidence type="ECO:0000313" key="22">
    <source>
        <dbReference type="RefSeq" id="XP_034290712.1"/>
    </source>
</evidence>
<dbReference type="PROSITE" id="PS50184">
    <property type="entry name" value="VWFC_2"/>
    <property type="match status" value="1"/>
</dbReference>
<feature type="domain" description="VWFC" evidence="19">
    <location>
        <begin position="206"/>
        <end position="271"/>
    </location>
</feature>
<dbReference type="InterPro" id="IPR006207">
    <property type="entry name" value="Cys_knot_C"/>
</dbReference>
<dbReference type="PANTHER" id="PTHR11348:SF4">
    <property type="entry name" value="CCN FAMILY MEMBER 4"/>
    <property type="match status" value="1"/>
</dbReference>
<dbReference type="SUPFAM" id="SSF57184">
    <property type="entry name" value="Growth factor receptor domain"/>
    <property type="match status" value="1"/>
</dbReference>
<dbReference type="SMART" id="SM00214">
    <property type="entry name" value="VWC"/>
    <property type="match status" value="1"/>
</dbReference>
<dbReference type="CTD" id="8840"/>
<dbReference type="PROSITE" id="PS01225">
    <property type="entry name" value="CTCK_2"/>
    <property type="match status" value="1"/>
</dbReference>
<dbReference type="SMART" id="SM00041">
    <property type="entry name" value="CT"/>
    <property type="match status" value="1"/>
</dbReference>
<evidence type="ECO:0000259" key="18">
    <source>
        <dbReference type="PROSITE" id="PS01225"/>
    </source>
</evidence>
<keyword evidence="5" id="KW-0963">Cytoplasm</keyword>
<feature type="region of interest" description="Disordered" evidence="17">
    <location>
        <begin position="1"/>
        <end position="29"/>
    </location>
</feature>
<keyword evidence="10" id="KW-0339">Growth factor</keyword>
<evidence type="ECO:0000256" key="15">
    <source>
        <dbReference type="ARBA" id="ARBA00077787"/>
    </source>
</evidence>
<reference evidence="22" key="1">
    <citation type="submission" date="2025-08" db="UniProtKB">
        <authorList>
            <consortium name="RefSeq"/>
        </authorList>
    </citation>
    <scope>IDENTIFICATION</scope>
    <source>
        <tissue evidence="22">Blood</tissue>
    </source>
</reference>
<proteinExistence type="inferred from homology"/>
<keyword evidence="11" id="KW-1015">Disulfide bond</keyword>
<dbReference type="InterPro" id="IPR000884">
    <property type="entry name" value="TSP1_rpt"/>
</dbReference>
<feature type="domain" description="CTCK" evidence="18">
    <location>
        <begin position="357"/>
        <end position="431"/>
    </location>
</feature>
<dbReference type="GO" id="GO:0051240">
    <property type="term" value="P:positive regulation of multicellular organismal process"/>
    <property type="evidence" value="ECO:0007669"/>
    <property type="project" value="UniProtKB-ARBA"/>
</dbReference>
<dbReference type="InterPro" id="IPR050941">
    <property type="entry name" value="CCN"/>
</dbReference>
<dbReference type="FunFam" id="2.10.70.10:FF:000015">
    <property type="entry name" value="CYR61 isoform 1"/>
    <property type="match status" value="1"/>
</dbReference>
<evidence type="ECO:0000256" key="17">
    <source>
        <dbReference type="SAM" id="MobiDB-lite"/>
    </source>
</evidence>
<dbReference type="PANTHER" id="PTHR11348">
    <property type="entry name" value="CONNECTIVE TISSUE GROWTH FACTOR-RELATED"/>
    <property type="match status" value="1"/>
</dbReference>
<dbReference type="PROSITE" id="PS50092">
    <property type="entry name" value="TSP1"/>
    <property type="match status" value="1"/>
</dbReference>